<dbReference type="Proteomes" id="UP000076079">
    <property type="component" value="Chromosome"/>
</dbReference>
<dbReference type="SUPFAM" id="SSF102829">
    <property type="entry name" value="Cell division protein ZapA-like"/>
    <property type="match status" value="1"/>
</dbReference>
<keyword evidence="2" id="KW-0131">Cell cycle</keyword>
<dbReference type="STRING" id="1855912.LuPra_02849"/>
<proteinExistence type="predicted"/>
<dbReference type="InterPro" id="IPR007838">
    <property type="entry name" value="Cell_div_ZapA-like"/>
</dbReference>
<name>A0A143PNF2_LUTPR</name>
<dbReference type="KEGG" id="abac:LuPra_02849"/>
<sequence>MKVNVTPIVDDETPLGDQDPPNHVVMVDIQGLRYPVRSALDPSYVHKLARYVDVTMDAASTAVPIGESTKLAVLAALNIADECFRGRDDESRIAAELVEKAGELERLIDAVLNKHST</sequence>
<evidence type="ECO:0000313" key="2">
    <source>
        <dbReference type="EMBL" id="AMY09628.1"/>
    </source>
</evidence>
<reference evidence="2 3" key="1">
    <citation type="journal article" date="2016" name="Genome Announc.">
        <title>First Complete Genome Sequence of a Subdivision 6 Acidobacterium Strain.</title>
        <authorList>
            <person name="Huang S."/>
            <person name="Vieira S."/>
            <person name="Bunk B."/>
            <person name="Riedel T."/>
            <person name="Sproer C."/>
            <person name="Overmann J."/>
        </authorList>
    </citation>
    <scope>NUCLEOTIDE SEQUENCE [LARGE SCALE GENOMIC DNA]</scope>
    <source>
        <strain evidence="3">DSM 100886 HEG_-6_39</strain>
    </source>
</reference>
<dbReference type="Gene3D" id="6.10.250.790">
    <property type="match status" value="1"/>
</dbReference>
<evidence type="ECO:0000256" key="1">
    <source>
        <dbReference type="SAM" id="MobiDB-lite"/>
    </source>
</evidence>
<dbReference type="Pfam" id="PF05164">
    <property type="entry name" value="ZapA"/>
    <property type="match status" value="1"/>
</dbReference>
<gene>
    <name evidence="2" type="ORF">LuPra_02849</name>
</gene>
<evidence type="ECO:0000313" key="3">
    <source>
        <dbReference type="Proteomes" id="UP000076079"/>
    </source>
</evidence>
<keyword evidence="2" id="KW-0132">Cell division</keyword>
<dbReference type="GO" id="GO:0051301">
    <property type="term" value="P:cell division"/>
    <property type="evidence" value="ECO:0007669"/>
    <property type="project" value="UniProtKB-KW"/>
</dbReference>
<protein>
    <submittedName>
        <fullName evidence="2">Cell division protein ZapA</fullName>
    </submittedName>
</protein>
<feature type="region of interest" description="Disordered" evidence="1">
    <location>
        <begin position="1"/>
        <end position="21"/>
    </location>
</feature>
<dbReference type="EMBL" id="CP015136">
    <property type="protein sequence ID" value="AMY09628.1"/>
    <property type="molecule type" value="Genomic_DNA"/>
</dbReference>
<dbReference type="InterPro" id="IPR053712">
    <property type="entry name" value="Bac_CellDiv_Activator"/>
</dbReference>
<keyword evidence="3" id="KW-1185">Reference proteome</keyword>
<organism evidence="2 3">
    <name type="scientific">Luteitalea pratensis</name>
    <dbReference type="NCBI Taxonomy" id="1855912"/>
    <lineage>
        <taxon>Bacteria</taxon>
        <taxon>Pseudomonadati</taxon>
        <taxon>Acidobacteriota</taxon>
        <taxon>Vicinamibacteria</taxon>
        <taxon>Vicinamibacterales</taxon>
        <taxon>Vicinamibacteraceae</taxon>
        <taxon>Luteitalea</taxon>
    </lineage>
</organism>
<dbReference type="AlphaFoldDB" id="A0A143PNF2"/>
<accession>A0A143PNF2</accession>
<reference evidence="3" key="2">
    <citation type="submission" date="2016-04" db="EMBL/GenBank/DDBJ databases">
        <title>First Complete Genome Sequence of a Subdivision 6 Acidobacterium.</title>
        <authorList>
            <person name="Huang S."/>
            <person name="Vieira S."/>
            <person name="Bunk B."/>
            <person name="Riedel T."/>
            <person name="Sproeer C."/>
            <person name="Overmann J."/>
        </authorList>
    </citation>
    <scope>NUCLEOTIDE SEQUENCE [LARGE SCALE GENOMIC DNA]</scope>
    <source>
        <strain evidence="3">DSM 100886 HEG_-6_39</strain>
    </source>
</reference>
<dbReference type="InterPro" id="IPR036192">
    <property type="entry name" value="Cell_div_ZapA-like_sf"/>
</dbReference>